<protein>
    <submittedName>
        <fullName evidence="1">Uncharacterized protein</fullName>
    </submittedName>
</protein>
<accession>A0A4Z2I6H1</accession>
<keyword evidence="2" id="KW-1185">Reference proteome</keyword>
<dbReference type="AlphaFoldDB" id="A0A4Z2I6H1"/>
<proteinExistence type="predicted"/>
<evidence type="ECO:0000313" key="1">
    <source>
        <dbReference type="EMBL" id="TNN72914.1"/>
    </source>
</evidence>
<reference evidence="1 2" key="1">
    <citation type="submission" date="2019-03" db="EMBL/GenBank/DDBJ databases">
        <title>First draft genome of Liparis tanakae, snailfish: a comprehensive survey of snailfish specific genes.</title>
        <authorList>
            <person name="Kim W."/>
            <person name="Song I."/>
            <person name="Jeong J.-H."/>
            <person name="Kim D."/>
            <person name="Kim S."/>
            <person name="Ryu S."/>
            <person name="Song J.Y."/>
            <person name="Lee S.K."/>
        </authorList>
    </citation>
    <scope>NUCLEOTIDE SEQUENCE [LARGE SCALE GENOMIC DNA]</scope>
    <source>
        <tissue evidence="1">Muscle</tissue>
    </source>
</reference>
<organism evidence="1 2">
    <name type="scientific">Liparis tanakae</name>
    <name type="common">Tanaka's snailfish</name>
    <dbReference type="NCBI Taxonomy" id="230148"/>
    <lineage>
        <taxon>Eukaryota</taxon>
        <taxon>Metazoa</taxon>
        <taxon>Chordata</taxon>
        <taxon>Craniata</taxon>
        <taxon>Vertebrata</taxon>
        <taxon>Euteleostomi</taxon>
        <taxon>Actinopterygii</taxon>
        <taxon>Neopterygii</taxon>
        <taxon>Teleostei</taxon>
        <taxon>Neoteleostei</taxon>
        <taxon>Acanthomorphata</taxon>
        <taxon>Eupercaria</taxon>
        <taxon>Perciformes</taxon>
        <taxon>Cottioidei</taxon>
        <taxon>Cottales</taxon>
        <taxon>Liparidae</taxon>
        <taxon>Liparis</taxon>
    </lineage>
</organism>
<sequence length="72" mass="7591">MLGAPGLGLNGLPCQDISSQNATRDMRLLPACEIKATRTFPLTSHHTTVLPADCPISGRGEAQSRRGCPMDG</sequence>
<evidence type="ECO:0000313" key="2">
    <source>
        <dbReference type="Proteomes" id="UP000314294"/>
    </source>
</evidence>
<dbReference type="EMBL" id="SRLO01000131">
    <property type="protein sequence ID" value="TNN72914.1"/>
    <property type="molecule type" value="Genomic_DNA"/>
</dbReference>
<gene>
    <name evidence="1" type="ORF">EYF80_016843</name>
</gene>
<dbReference type="Proteomes" id="UP000314294">
    <property type="component" value="Unassembled WGS sequence"/>
</dbReference>
<comment type="caution">
    <text evidence="1">The sequence shown here is derived from an EMBL/GenBank/DDBJ whole genome shotgun (WGS) entry which is preliminary data.</text>
</comment>
<name>A0A4Z2I6H1_9TELE</name>